<proteinExistence type="predicted"/>
<sequence length="370" mass="40612">MLRAFRHATQLILKHRPPRAARETAGTGSFRALPAPAPEEADPAGPPAPTHHAAPRPDPGAQFLWRTYRDARHGHLDYLLFVPAGAGDSPLPLLVMLHGCAQGPRDFAIATRMNELAQEQGCCVAYPAQSDRVNRMRCWNWFDPANQQRDAGEPALIAGITRQVMRSQPIDPRRVYVAGLSAGASMAAVMAHTYPDLYAAVGVHSGLAYRRAQDVYSAMMAMRHGARLDLDGARRLQQSQRELPPVPAIVFHGDMDRTVHPDNGNEVVAAIANQAAPSSEMWIKLRDGQVEEGHAYTQAVYIDQGGRVMAEQWVVHGAGHDWSGGDPAGSFADPRGPDASREMLRFFLAHRRPVWRQSQAFVEPMSRPVA</sequence>
<protein>
    <submittedName>
        <fullName evidence="4">Esterase, PHB depolymerase family</fullName>
    </submittedName>
</protein>
<dbReference type="GO" id="GO:0005576">
    <property type="term" value="C:extracellular region"/>
    <property type="evidence" value="ECO:0007669"/>
    <property type="project" value="InterPro"/>
</dbReference>
<dbReference type="AlphaFoldDB" id="A0A239HTE3"/>
<evidence type="ECO:0000256" key="3">
    <source>
        <dbReference type="SAM" id="MobiDB-lite"/>
    </source>
</evidence>
<evidence type="ECO:0000313" key="4">
    <source>
        <dbReference type="EMBL" id="SNS84647.1"/>
    </source>
</evidence>
<reference evidence="4 5" key="1">
    <citation type="submission" date="2017-06" db="EMBL/GenBank/DDBJ databases">
        <authorList>
            <person name="Kim H.J."/>
            <person name="Triplett B.A."/>
        </authorList>
    </citation>
    <scope>NUCLEOTIDE SEQUENCE [LARGE SCALE GENOMIC DNA]</scope>
    <source>
        <strain evidence="4 5">U15</strain>
    </source>
</reference>
<dbReference type="Pfam" id="PF10503">
    <property type="entry name" value="Esterase_PHB"/>
    <property type="match status" value="1"/>
</dbReference>
<evidence type="ECO:0000256" key="1">
    <source>
        <dbReference type="ARBA" id="ARBA00022729"/>
    </source>
</evidence>
<dbReference type="InterPro" id="IPR050955">
    <property type="entry name" value="Plant_Biomass_Hydrol_Est"/>
</dbReference>
<dbReference type="Gene3D" id="3.40.50.1820">
    <property type="entry name" value="alpha/beta hydrolase"/>
    <property type="match status" value="1"/>
</dbReference>
<dbReference type="GO" id="GO:0016787">
    <property type="term" value="F:hydrolase activity"/>
    <property type="evidence" value="ECO:0007669"/>
    <property type="project" value="UniProtKB-KW"/>
</dbReference>
<name>A0A239HTE3_9BURK</name>
<feature type="region of interest" description="Disordered" evidence="3">
    <location>
        <begin position="13"/>
        <end position="61"/>
    </location>
</feature>
<keyword evidence="1" id="KW-0732">Signal</keyword>
<dbReference type="EMBL" id="FZOT01000007">
    <property type="protein sequence ID" value="SNS84647.1"/>
    <property type="molecule type" value="Genomic_DNA"/>
</dbReference>
<keyword evidence="2" id="KW-0378">Hydrolase</keyword>
<dbReference type="NCBIfam" id="TIGR01840">
    <property type="entry name" value="esterase_phb"/>
    <property type="match status" value="1"/>
</dbReference>
<keyword evidence="5" id="KW-1185">Reference proteome</keyword>
<organism evidence="4 5">
    <name type="scientific">Noviherbaspirillum humi</name>
    <dbReference type="NCBI Taxonomy" id="1688639"/>
    <lineage>
        <taxon>Bacteria</taxon>
        <taxon>Pseudomonadati</taxon>
        <taxon>Pseudomonadota</taxon>
        <taxon>Betaproteobacteria</taxon>
        <taxon>Burkholderiales</taxon>
        <taxon>Oxalobacteraceae</taxon>
        <taxon>Noviherbaspirillum</taxon>
    </lineage>
</organism>
<dbReference type="PANTHER" id="PTHR43037">
    <property type="entry name" value="UNNAMED PRODUCT-RELATED"/>
    <property type="match status" value="1"/>
</dbReference>
<dbReference type="InterPro" id="IPR010126">
    <property type="entry name" value="Esterase_phb"/>
</dbReference>
<accession>A0A239HTE3</accession>
<dbReference type="SUPFAM" id="SSF53474">
    <property type="entry name" value="alpha/beta-Hydrolases"/>
    <property type="match status" value="2"/>
</dbReference>
<gene>
    <name evidence="4" type="ORF">SAMN06265795_107163</name>
</gene>
<dbReference type="PANTHER" id="PTHR43037:SF1">
    <property type="entry name" value="BLL1128 PROTEIN"/>
    <property type="match status" value="1"/>
</dbReference>
<evidence type="ECO:0000256" key="2">
    <source>
        <dbReference type="ARBA" id="ARBA00022801"/>
    </source>
</evidence>
<evidence type="ECO:0000313" key="5">
    <source>
        <dbReference type="Proteomes" id="UP000198284"/>
    </source>
</evidence>
<dbReference type="Proteomes" id="UP000198284">
    <property type="component" value="Unassembled WGS sequence"/>
</dbReference>
<dbReference type="InterPro" id="IPR029058">
    <property type="entry name" value="AB_hydrolase_fold"/>
</dbReference>